<reference evidence="1 2" key="1">
    <citation type="submission" date="2021-11" db="EMBL/GenBank/DDBJ databases">
        <authorList>
            <person name="Oh E.-T."/>
            <person name="Kim S.-B."/>
        </authorList>
    </citation>
    <scope>NUCLEOTIDE SEQUENCE [LARGE SCALE GENOMIC DNA]</scope>
    <source>
        <strain evidence="1 2">MMS20-SJTN17</strain>
    </source>
</reference>
<dbReference type="EMBL" id="JAJITC010000017">
    <property type="protein sequence ID" value="MCC8405119.1"/>
    <property type="molecule type" value="Genomic_DNA"/>
</dbReference>
<sequence length="227" mass="25066">MDAGARSEVSQSGILRLASSEIDLPLRNIWSTRVGAKSRHTHQSSLNDDSAGVLTGRTGAANGLVSFRGYFCWMRKSSKSTFKMPSVLLTMQRQRERLLSRAMQIGCSWLHYAPYLLLHFPVLGALKSALLIWLICRLYPDHIDVQRTSDSAGLRLTPREIALCVVLGLSLLCYSTDFWHGVSPAWVSLGAGVACLLPQTKIVSVREFTEQMHVTPLLYVAGFLAGC</sequence>
<name>A0ABS8KL39_9BURK</name>
<protein>
    <submittedName>
        <fullName evidence="1">Uncharacterized protein</fullName>
    </submittedName>
</protein>
<gene>
    <name evidence="1" type="ORF">LJ655_25115</name>
</gene>
<organism evidence="1 2">
    <name type="scientific">Paraburkholderia translucens</name>
    <dbReference type="NCBI Taxonomy" id="2886945"/>
    <lineage>
        <taxon>Bacteria</taxon>
        <taxon>Pseudomonadati</taxon>
        <taxon>Pseudomonadota</taxon>
        <taxon>Betaproteobacteria</taxon>
        <taxon>Burkholderiales</taxon>
        <taxon>Burkholderiaceae</taxon>
        <taxon>Paraburkholderia</taxon>
    </lineage>
</organism>
<accession>A0ABS8KL39</accession>
<evidence type="ECO:0000313" key="1">
    <source>
        <dbReference type="EMBL" id="MCC8405119.1"/>
    </source>
</evidence>
<keyword evidence="2" id="KW-1185">Reference proteome</keyword>
<comment type="caution">
    <text evidence="1">The sequence shown here is derived from an EMBL/GenBank/DDBJ whole genome shotgun (WGS) entry which is preliminary data.</text>
</comment>
<evidence type="ECO:0000313" key="2">
    <source>
        <dbReference type="Proteomes" id="UP001430614"/>
    </source>
</evidence>
<proteinExistence type="predicted"/>
<dbReference type="RefSeq" id="WP_230563902.1">
    <property type="nucleotide sequence ID" value="NZ_JAJITC010000017.1"/>
</dbReference>
<dbReference type="Proteomes" id="UP001430614">
    <property type="component" value="Unassembled WGS sequence"/>
</dbReference>